<dbReference type="Proteomes" id="UP000287651">
    <property type="component" value="Unassembled WGS sequence"/>
</dbReference>
<organism evidence="1 2">
    <name type="scientific">Ensete ventricosum</name>
    <name type="common">Abyssinian banana</name>
    <name type="synonym">Musa ensete</name>
    <dbReference type="NCBI Taxonomy" id="4639"/>
    <lineage>
        <taxon>Eukaryota</taxon>
        <taxon>Viridiplantae</taxon>
        <taxon>Streptophyta</taxon>
        <taxon>Embryophyta</taxon>
        <taxon>Tracheophyta</taxon>
        <taxon>Spermatophyta</taxon>
        <taxon>Magnoliopsida</taxon>
        <taxon>Liliopsida</taxon>
        <taxon>Zingiberales</taxon>
        <taxon>Musaceae</taxon>
        <taxon>Ensete</taxon>
    </lineage>
</organism>
<dbReference type="AlphaFoldDB" id="A0A426ZMV7"/>
<protein>
    <submittedName>
        <fullName evidence="1">Uncharacterized protein</fullName>
    </submittedName>
</protein>
<comment type="caution">
    <text evidence="1">The sequence shown here is derived from an EMBL/GenBank/DDBJ whole genome shotgun (WGS) entry which is preliminary data.</text>
</comment>
<gene>
    <name evidence="1" type="ORF">B296_00013127</name>
</gene>
<evidence type="ECO:0000313" key="1">
    <source>
        <dbReference type="EMBL" id="RRT65327.1"/>
    </source>
</evidence>
<name>A0A426ZMV7_ENSVE</name>
<proteinExistence type="predicted"/>
<dbReference type="EMBL" id="AMZH03005851">
    <property type="protein sequence ID" value="RRT65327.1"/>
    <property type="molecule type" value="Genomic_DNA"/>
</dbReference>
<accession>A0A426ZMV7</accession>
<sequence>MGGSGGVATTWRRGWLGPPRMEVRAGTVIRRAHVQRVSAEGGGAATAVATAGRSELGRGGGALRLARTSRSK</sequence>
<evidence type="ECO:0000313" key="2">
    <source>
        <dbReference type="Proteomes" id="UP000287651"/>
    </source>
</evidence>
<reference evidence="1 2" key="1">
    <citation type="journal article" date="2014" name="Agronomy (Basel)">
        <title>A Draft Genome Sequence for Ensete ventricosum, the Drought-Tolerant Tree Against Hunger.</title>
        <authorList>
            <person name="Harrison J."/>
            <person name="Moore K.A."/>
            <person name="Paszkiewicz K."/>
            <person name="Jones T."/>
            <person name="Grant M."/>
            <person name="Ambacheew D."/>
            <person name="Muzemil S."/>
            <person name="Studholme D.J."/>
        </authorList>
    </citation>
    <scope>NUCLEOTIDE SEQUENCE [LARGE SCALE GENOMIC DNA]</scope>
</reference>